<protein>
    <recommendedName>
        <fullName evidence="1">DUF362 domain-containing protein</fullName>
    </recommendedName>
</protein>
<dbReference type="EMBL" id="BIFR01000002">
    <property type="protein sequence ID" value="GCE15623.1"/>
    <property type="molecule type" value="Genomic_DNA"/>
</dbReference>
<evidence type="ECO:0000313" key="2">
    <source>
        <dbReference type="EMBL" id="GCE15623.1"/>
    </source>
</evidence>
<dbReference type="OrthoDB" id="1720415at2"/>
<comment type="caution">
    <text evidence="2">The sequence shown here is derived from an EMBL/GenBank/DDBJ whole genome shotgun (WGS) entry which is preliminary data.</text>
</comment>
<dbReference type="Proteomes" id="UP000287352">
    <property type="component" value="Unassembled WGS sequence"/>
</dbReference>
<name>A0A402A902_9CHLR</name>
<accession>A0A402A902</accession>
<feature type="domain" description="DUF362" evidence="1">
    <location>
        <begin position="38"/>
        <end position="223"/>
    </location>
</feature>
<evidence type="ECO:0000313" key="3">
    <source>
        <dbReference type="Proteomes" id="UP000287352"/>
    </source>
</evidence>
<evidence type="ECO:0000259" key="1">
    <source>
        <dbReference type="Pfam" id="PF04015"/>
    </source>
</evidence>
<organism evidence="2 3">
    <name type="scientific">Tengunoibacter tsumagoiensis</name>
    <dbReference type="NCBI Taxonomy" id="2014871"/>
    <lineage>
        <taxon>Bacteria</taxon>
        <taxon>Bacillati</taxon>
        <taxon>Chloroflexota</taxon>
        <taxon>Ktedonobacteria</taxon>
        <taxon>Ktedonobacterales</taxon>
        <taxon>Dictyobacteraceae</taxon>
        <taxon>Tengunoibacter</taxon>
    </lineage>
</organism>
<reference evidence="3" key="1">
    <citation type="submission" date="2018-12" db="EMBL/GenBank/DDBJ databases">
        <title>Tengunoibacter tsumagoiensis gen. nov., sp. nov., Dictyobacter kobayashii sp. nov., D. alpinus sp. nov., and D. joshuensis sp. nov. and description of Dictyobacteraceae fam. nov. within the order Ktedonobacterales isolated from Tengu-no-mugimeshi.</title>
        <authorList>
            <person name="Wang C.M."/>
            <person name="Zheng Y."/>
            <person name="Sakai Y."/>
            <person name="Toyoda A."/>
            <person name="Minakuchi Y."/>
            <person name="Abe K."/>
            <person name="Yokota A."/>
            <person name="Yabe S."/>
        </authorList>
    </citation>
    <scope>NUCLEOTIDE SEQUENCE [LARGE SCALE GENOMIC DNA]</scope>
    <source>
        <strain evidence="3">Uno3</strain>
    </source>
</reference>
<keyword evidence="3" id="KW-1185">Reference proteome</keyword>
<proteinExistence type="predicted"/>
<gene>
    <name evidence="2" type="ORF">KTT_54820</name>
</gene>
<dbReference type="InterPro" id="IPR007160">
    <property type="entry name" value="DUF362"/>
</dbReference>
<sequence>MNATVALLRAGRDLTQATDELLALLGSPLDALQAGMRVVIKPNMFQVKPGFQSHPELVCAVARLVAAKGAKVTVAERTRNIYTLLKDTDIHRYATVMSFDDCSLRVAAIEGATSLRVPVAFPEIILDCDYFIGIPQLRAHAGVLVTNAMKNLIGMFPGYTTRIVHTVGVEESIVDLNLLRHQDLVITDATTVIEGNYPINGVAREVGLLSASTSAVSIDAVMSTVAGYDPFEVEYLRIAHNRGLGTIDLNEITVVGLRPADVAFTLNHPPYTVQSPREGIHIYAQHACIQCQRYIAGSLLMLEPELQAYDGELTIISGPMETLPEVKGRVVLIGNCTYQHRDAGVYVEGCPPRAIQSAAFKYALGQEVTADQRTQFRTAEEHIRAQKSKLRD</sequence>
<dbReference type="Pfam" id="PF04015">
    <property type="entry name" value="DUF362"/>
    <property type="match status" value="1"/>
</dbReference>
<dbReference type="RefSeq" id="WP_126583053.1">
    <property type="nucleotide sequence ID" value="NZ_BIFR01000002.1"/>
</dbReference>
<dbReference type="AlphaFoldDB" id="A0A402A902"/>